<dbReference type="STRING" id="478801.Ksed_09510"/>
<protein>
    <submittedName>
        <fullName evidence="3">HNH endonuclease</fullName>
    </submittedName>
</protein>
<keyword evidence="3" id="KW-0540">Nuclease</keyword>
<accession>C7NFZ7</accession>
<keyword evidence="4" id="KW-1185">Reference proteome</keyword>
<gene>
    <name evidence="3" type="ordered locus">Ksed_09510</name>
</gene>
<evidence type="ECO:0000313" key="4">
    <source>
        <dbReference type="Proteomes" id="UP000006666"/>
    </source>
</evidence>
<dbReference type="Proteomes" id="UP000006666">
    <property type="component" value="Chromosome"/>
</dbReference>
<dbReference type="GO" id="GO:0004519">
    <property type="term" value="F:endonuclease activity"/>
    <property type="evidence" value="ECO:0007669"/>
    <property type="project" value="UniProtKB-KW"/>
</dbReference>
<reference evidence="3 4" key="1">
    <citation type="journal article" date="2009" name="Stand. Genomic Sci.">
        <title>Complete genome sequence of Kytococcus sedentarius type strain (541).</title>
        <authorList>
            <person name="Sims D."/>
            <person name="Brettin T."/>
            <person name="Detter J.C."/>
            <person name="Han C."/>
            <person name="Lapidus A."/>
            <person name="Copeland A."/>
            <person name="Glavina Del Rio T."/>
            <person name="Nolan M."/>
            <person name="Chen F."/>
            <person name="Lucas S."/>
            <person name="Tice H."/>
            <person name="Cheng J.F."/>
            <person name="Bruce D."/>
            <person name="Goodwin L."/>
            <person name="Pitluck S."/>
            <person name="Ovchinnikova G."/>
            <person name="Pati A."/>
            <person name="Ivanova N."/>
            <person name="Mavrommatis K."/>
            <person name="Chen A."/>
            <person name="Palaniappan K."/>
            <person name="D'haeseleer P."/>
            <person name="Chain P."/>
            <person name="Bristow J."/>
            <person name="Eisen J.A."/>
            <person name="Markowitz V."/>
            <person name="Hugenholtz P."/>
            <person name="Schneider S."/>
            <person name="Goker M."/>
            <person name="Pukall R."/>
            <person name="Kyrpides N.C."/>
            <person name="Klenk H.P."/>
        </authorList>
    </citation>
    <scope>NUCLEOTIDE SEQUENCE [LARGE SCALE GENOMIC DNA]</scope>
    <source>
        <strain evidence="4">ATCC 14392 / DSM 20547 / JCM 11482 / CCUG 33030 / NBRC 15357 / NCTC 11040 / CCM 314 / 541</strain>
    </source>
</reference>
<dbReference type="CDD" id="cd00085">
    <property type="entry name" value="HNHc"/>
    <property type="match status" value="1"/>
</dbReference>
<dbReference type="HOGENOM" id="CLU_022065_5_0_11"/>
<keyword evidence="3" id="KW-0378">Hydrolase</keyword>
<feature type="domain" description="HNH nuclease" evidence="2">
    <location>
        <begin position="387"/>
        <end position="439"/>
    </location>
</feature>
<evidence type="ECO:0000313" key="3">
    <source>
        <dbReference type="EMBL" id="ACV05997.1"/>
    </source>
</evidence>
<name>C7NFZ7_KYTSD</name>
<evidence type="ECO:0000259" key="2">
    <source>
        <dbReference type="SMART" id="SM00507"/>
    </source>
</evidence>
<dbReference type="KEGG" id="kse:Ksed_09510"/>
<evidence type="ECO:0000256" key="1">
    <source>
        <dbReference type="ARBA" id="ARBA00023450"/>
    </source>
</evidence>
<dbReference type="InterPro" id="IPR002711">
    <property type="entry name" value="HNH"/>
</dbReference>
<dbReference type="SMART" id="SM00507">
    <property type="entry name" value="HNHc"/>
    <property type="match status" value="1"/>
</dbReference>
<dbReference type="InterPro" id="IPR003870">
    <property type="entry name" value="DUF222"/>
</dbReference>
<dbReference type="GO" id="GO:0003676">
    <property type="term" value="F:nucleic acid binding"/>
    <property type="evidence" value="ECO:0007669"/>
    <property type="project" value="InterPro"/>
</dbReference>
<dbReference type="GO" id="GO:0008270">
    <property type="term" value="F:zinc ion binding"/>
    <property type="evidence" value="ECO:0007669"/>
    <property type="project" value="InterPro"/>
</dbReference>
<dbReference type="Pfam" id="PF01844">
    <property type="entry name" value="HNH"/>
    <property type="match status" value="1"/>
</dbReference>
<dbReference type="eggNOG" id="COG1403">
    <property type="taxonomic scope" value="Bacteria"/>
</dbReference>
<organism evidence="3 4">
    <name type="scientific">Kytococcus sedentarius (strain ATCC 14392 / DSM 20547 / JCM 11482 / CCUG 33030 / NBRC 15357 / NCTC 11040 / CCM 314 / 541)</name>
    <name type="common">Micrococcus sedentarius</name>
    <dbReference type="NCBI Taxonomy" id="478801"/>
    <lineage>
        <taxon>Bacteria</taxon>
        <taxon>Bacillati</taxon>
        <taxon>Actinomycetota</taxon>
        <taxon>Actinomycetes</taxon>
        <taxon>Micrococcales</taxon>
        <taxon>Kytococcaceae</taxon>
        <taxon>Kytococcus</taxon>
    </lineage>
</organism>
<dbReference type="AlphaFoldDB" id="C7NFZ7"/>
<dbReference type="Gene3D" id="1.10.30.50">
    <property type="match status" value="1"/>
</dbReference>
<dbReference type="InterPro" id="IPR003615">
    <property type="entry name" value="HNH_nuc"/>
</dbReference>
<dbReference type="Pfam" id="PF02720">
    <property type="entry name" value="DUF222"/>
    <property type="match status" value="1"/>
</dbReference>
<sequence length="464" mass="48551">MPVHAPEGSAGPPSAADDLAADPLALLERAAAIVEALQTARPHLWRVGSGDLARSVGILGSLVRAAEAAMTGVTAEALGRGVVNESRCAGTTAWVRQQAGVVDAGRAHAVAQVAEATREPGTGPLADAVWGGGVSVTAAHVMLRESEKVRPLLPGAEREDVLGFYLTHAENLTSMGQSASSRALGQLTREIQARYGQHTLDERDEHAKECSTLTERALPSGLVRFTAELNQPDAARLRAAVDGLAAPRPTQDGDGVAVRDPRTPARRRADALMELITRAQAADRDGTAGGCGLSGATTLIITMDHQTLAAELARRTGGATRSGWGRGLSGPVEDAGPTGFATTVSGEVLTPAQVRQAACDAQIIPQVLGTDSMPLDEGRAERLATGSQRSALARRDGGCTFAGCDRPPGWCHAHHIKHWADGGPTDLGNLALLCQRHHTIVHRDGLTGTRVGERWIWHEDGDPP</sequence>
<dbReference type="EMBL" id="CP001686">
    <property type="protein sequence ID" value="ACV05997.1"/>
    <property type="molecule type" value="Genomic_DNA"/>
</dbReference>
<proteinExistence type="inferred from homology"/>
<comment type="similarity">
    <text evidence="1">Belongs to the Rv1128c/1148c/1588c/1702c/1945/3466 family.</text>
</comment>
<keyword evidence="3" id="KW-0255">Endonuclease</keyword>